<accession>A0A399RTG8</accession>
<comment type="caution">
    <text evidence="2">The sequence shown here is derived from an EMBL/GenBank/DDBJ whole genome shotgun (WGS) entry which is preliminary data.</text>
</comment>
<protein>
    <submittedName>
        <fullName evidence="2">Sulfatase</fullName>
    </submittedName>
</protein>
<organism evidence="2 3">
    <name type="scientific">Pontibacter oryzae</name>
    <dbReference type="NCBI Taxonomy" id="2304593"/>
    <lineage>
        <taxon>Bacteria</taxon>
        <taxon>Pseudomonadati</taxon>
        <taxon>Bacteroidota</taxon>
        <taxon>Cytophagia</taxon>
        <taxon>Cytophagales</taxon>
        <taxon>Hymenobacteraceae</taxon>
        <taxon>Pontibacter</taxon>
    </lineage>
</organism>
<reference evidence="3" key="1">
    <citation type="submission" date="2018-08" db="EMBL/GenBank/DDBJ databases">
        <title>Mucilaginibacter sp. MYSH2.</title>
        <authorList>
            <person name="Seo T."/>
        </authorList>
    </citation>
    <scope>NUCLEOTIDE SEQUENCE [LARGE SCALE GENOMIC DNA]</scope>
    <source>
        <strain evidence="3">KIRAN</strain>
    </source>
</reference>
<dbReference type="InterPro" id="IPR000917">
    <property type="entry name" value="Sulfatase_N"/>
</dbReference>
<evidence type="ECO:0000313" key="2">
    <source>
        <dbReference type="EMBL" id="RIJ34151.1"/>
    </source>
</evidence>
<dbReference type="Gene3D" id="3.40.720.10">
    <property type="entry name" value="Alkaline Phosphatase, subunit A"/>
    <property type="match status" value="1"/>
</dbReference>
<dbReference type="Proteomes" id="UP000266005">
    <property type="component" value="Unassembled WGS sequence"/>
</dbReference>
<feature type="domain" description="Sulfatase N-terminal" evidence="1">
    <location>
        <begin position="20"/>
        <end position="284"/>
    </location>
</feature>
<dbReference type="SUPFAM" id="SSF53649">
    <property type="entry name" value="Alkaline phosphatase-like"/>
    <property type="match status" value="1"/>
</dbReference>
<gene>
    <name evidence="2" type="ORF">D1627_17220</name>
</gene>
<dbReference type="Pfam" id="PF00884">
    <property type="entry name" value="Sulfatase"/>
    <property type="match status" value="1"/>
</dbReference>
<dbReference type="AlphaFoldDB" id="A0A399RTG8"/>
<sequence>MLTGCATPRTGAKIKPLRTQNIVVVVIDGPRYSESWGNTPGLVPNMATKLRPKGVYFSSFMNEGYTYTNAGHTAITTGVRQPIDNYGAELPAHPSVLQYWLKKTGKPATAAWLITSKDKLNILANTTDSIWQNKYQPSTNCGVNGPGTGYRADSLTLLEAKRIMSANHPNLVFINFMEPDGYAHAGNWEYYLRGISRSDRYVKQLWDFLRKDKHYRKKTTLLVTNDHGRHLDTVDGGWIDHGDDCEGCRHISLLAIGPDFKKGAIITDQYSLVDIPSTIAPMLGFRMEQSEGQIILDLFSKKALKRIEADTLLLPSQ</sequence>
<name>A0A399RTG8_9BACT</name>
<evidence type="ECO:0000259" key="1">
    <source>
        <dbReference type="Pfam" id="PF00884"/>
    </source>
</evidence>
<keyword evidence="3" id="KW-1185">Reference proteome</keyword>
<evidence type="ECO:0000313" key="3">
    <source>
        <dbReference type="Proteomes" id="UP000266005"/>
    </source>
</evidence>
<dbReference type="EMBL" id="QWGE01000006">
    <property type="protein sequence ID" value="RIJ34151.1"/>
    <property type="molecule type" value="Genomic_DNA"/>
</dbReference>
<proteinExistence type="predicted"/>
<dbReference type="InterPro" id="IPR017850">
    <property type="entry name" value="Alkaline_phosphatase_core_sf"/>
</dbReference>
<dbReference type="OrthoDB" id="9791578at2"/>